<feature type="transmembrane region" description="Helical" evidence="1">
    <location>
        <begin position="182"/>
        <end position="202"/>
    </location>
</feature>
<proteinExistence type="predicted"/>
<dbReference type="Proteomes" id="UP000535501">
    <property type="component" value="Unassembled WGS sequence"/>
</dbReference>
<feature type="transmembrane region" description="Helical" evidence="1">
    <location>
        <begin position="20"/>
        <end position="43"/>
    </location>
</feature>
<gene>
    <name evidence="2" type="ORF">HNQ75_002162</name>
</gene>
<dbReference type="RefSeq" id="WP_077549291.1">
    <property type="nucleotide sequence ID" value="NZ_JACHEJ010000004.1"/>
</dbReference>
<reference evidence="2 3" key="1">
    <citation type="submission" date="2020-08" db="EMBL/GenBank/DDBJ databases">
        <title>Genomic Encyclopedia of Type Strains, Phase IV (KMG-IV): sequencing the most valuable type-strain genomes for metagenomic binning, comparative biology and taxonomic classification.</title>
        <authorList>
            <person name="Goeker M."/>
        </authorList>
    </citation>
    <scope>NUCLEOTIDE SEQUENCE [LARGE SCALE GENOMIC DNA]</scope>
    <source>
        <strain evidence="2 3">DSM 102134</strain>
    </source>
</reference>
<feature type="transmembrane region" description="Helical" evidence="1">
    <location>
        <begin position="55"/>
        <end position="75"/>
    </location>
</feature>
<feature type="transmembrane region" description="Helical" evidence="1">
    <location>
        <begin position="87"/>
        <end position="109"/>
    </location>
</feature>
<keyword evidence="1" id="KW-0472">Membrane</keyword>
<dbReference type="InterPro" id="IPR009495">
    <property type="entry name" value="NrsF"/>
</dbReference>
<feature type="transmembrane region" description="Helical" evidence="1">
    <location>
        <begin position="159"/>
        <end position="176"/>
    </location>
</feature>
<protein>
    <recommendedName>
        <fullName evidence="4">DUF1109 family protein</fullName>
    </recommendedName>
</protein>
<evidence type="ECO:0000313" key="2">
    <source>
        <dbReference type="EMBL" id="MBB6180187.1"/>
    </source>
</evidence>
<dbReference type="AlphaFoldDB" id="A0A7W9YXP7"/>
<comment type="caution">
    <text evidence="2">The sequence shown here is derived from an EMBL/GenBank/DDBJ whole genome shotgun (WGS) entry which is preliminary data.</text>
</comment>
<dbReference type="Pfam" id="PF06532">
    <property type="entry name" value="NrsF"/>
    <property type="match status" value="1"/>
</dbReference>
<name>A0A7W9YXP7_9HYPH</name>
<sequence length="211" mass="22480">MKTDELINMLSQDSDVRFRFGTIMVSALVAAVLLAGLLFFAAMGARPDFYEALESVRFLFKFVITLALFLAAANLMARMARPGVPILFSRAVVLAVPMLLAFAVLAELAAVRPTDWALNMIGHNAYECLTLIPLLSIGPLAAFLLALRQGAPADPGKAGAVAGLAAGGIAAAFYAANCTDDSPLFVALWYTLAIGIVTRAGYLAGRRWLVW</sequence>
<keyword evidence="1" id="KW-0812">Transmembrane</keyword>
<evidence type="ECO:0000256" key="1">
    <source>
        <dbReference type="SAM" id="Phobius"/>
    </source>
</evidence>
<evidence type="ECO:0008006" key="4">
    <source>
        <dbReference type="Google" id="ProtNLM"/>
    </source>
</evidence>
<accession>A0A7W9YXP7</accession>
<feature type="transmembrane region" description="Helical" evidence="1">
    <location>
        <begin position="129"/>
        <end position="147"/>
    </location>
</feature>
<evidence type="ECO:0000313" key="3">
    <source>
        <dbReference type="Proteomes" id="UP000535501"/>
    </source>
</evidence>
<keyword evidence="1" id="KW-1133">Transmembrane helix</keyword>
<organism evidence="2 3">
    <name type="scientific">Pseudorhizobium flavum</name>
    <dbReference type="NCBI Taxonomy" id="1335061"/>
    <lineage>
        <taxon>Bacteria</taxon>
        <taxon>Pseudomonadati</taxon>
        <taxon>Pseudomonadota</taxon>
        <taxon>Alphaproteobacteria</taxon>
        <taxon>Hyphomicrobiales</taxon>
        <taxon>Rhizobiaceae</taxon>
        <taxon>Rhizobium/Agrobacterium group</taxon>
        <taxon>Pseudorhizobium</taxon>
    </lineage>
</organism>
<dbReference type="EMBL" id="JACHEJ010000004">
    <property type="protein sequence ID" value="MBB6180187.1"/>
    <property type="molecule type" value="Genomic_DNA"/>
</dbReference>
<keyword evidence="3" id="KW-1185">Reference proteome</keyword>